<keyword evidence="1" id="KW-1133">Transmembrane helix</keyword>
<comment type="caution">
    <text evidence="2">The sequence shown here is derived from an EMBL/GenBank/DDBJ whole genome shotgun (WGS) entry which is preliminary data.</text>
</comment>
<feature type="transmembrane region" description="Helical" evidence="1">
    <location>
        <begin position="243"/>
        <end position="259"/>
    </location>
</feature>
<feature type="transmembrane region" description="Helical" evidence="1">
    <location>
        <begin position="67"/>
        <end position="90"/>
    </location>
</feature>
<keyword evidence="3" id="KW-1185">Reference proteome</keyword>
<feature type="transmembrane region" description="Helical" evidence="1">
    <location>
        <begin position="181"/>
        <end position="204"/>
    </location>
</feature>
<feature type="transmembrane region" description="Helical" evidence="1">
    <location>
        <begin position="216"/>
        <end position="236"/>
    </location>
</feature>
<dbReference type="Proteomes" id="UP000245119">
    <property type="component" value="Linkage Group LG2"/>
</dbReference>
<dbReference type="AlphaFoldDB" id="A0A2T7PRH7"/>
<feature type="transmembrane region" description="Helical" evidence="1">
    <location>
        <begin position="129"/>
        <end position="148"/>
    </location>
</feature>
<keyword evidence="1" id="KW-0472">Membrane</keyword>
<name>A0A2T7PRH7_POMCA</name>
<protein>
    <submittedName>
        <fullName evidence="2">Uncharacterized protein</fullName>
    </submittedName>
</protein>
<accession>A0A2T7PRH7</accession>
<dbReference type="OrthoDB" id="5586934at2759"/>
<evidence type="ECO:0000313" key="2">
    <source>
        <dbReference type="EMBL" id="PVD36031.1"/>
    </source>
</evidence>
<gene>
    <name evidence="2" type="ORF">C0Q70_03001</name>
</gene>
<dbReference type="PANTHER" id="PTHR33802:SF1">
    <property type="entry name" value="XK-RELATED PROTEIN"/>
    <property type="match status" value="1"/>
</dbReference>
<dbReference type="OMA" id="TEAMWIV"/>
<evidence type="ECO:0000256" key="1">
    <source>
        <dbReference type="SAM" id="Phobius"/>
    </source>
</evidence>
<dbReference type="PANTHER" id="PTHR33802">
    <property type="entry name" value="SI:CH211-161H7.5-RELATED"/>
    <property type="match status" value="1"/>
</dbReference>
<feature type="transmembrane region" description="Helical" evidence="1">
    <location>
        <begin position="102"/>
        <end position="123"/>
    </location>
</feature>
<organism evidence="2 3">
    <name type="scientific">Pomacea canaliculata</name>
    <name type="common">Golden apple snail</name>
    <dbReference type="NCBI Taxonomy" id="400727"/>
    <lineage>
        <taxon>Eukaryota</taxon>
        <taxon>Metazoa</taxon>
        <taxon>Spiralia</taxon>
        <taxon>Lophotrochozoa</taxon>
        <taxon>Mollusca</taxon>
        <taxon>Gastropoda</taxon>
        <taxon>Caenogastropoda</taxon>
        <taxon>Architaenioglossa</taxon>
        <taxon>Ampullarioidea</taxon>
        <taxon>Ampullariidae</taxon>
        <taxon>Pomacea</taxon>
    </lineage>
</organism>
<feature type="transmembrane region" description="Helical" evidence="1">
    <location>
        <begin position="7"/>
        <end position="25"/>
    </location>
</feature>
<proteinExistence type="predicted"/>
<dbReference type="EMBL" id="PZQS01000002">
    <property type="protein sequence ID" value="PVD36031.1"/>
    <property type="molecule type" value="Genomic_DNA"/>
</dbReference>
<reference evidence="2 3" key="1">
    <citation type="submission" date="2018-04" db="EMBL/GenBank/DDBJ databases">
        <title>The genome of golden apple snail Pomacea canaliculata provides insight into stress tolerance and invasive adaptation.</title>
        <authorList>
            <person name="Liu C."/>
            <person name="Liu B."/>
            <person name="Ren Y."/>
            <person name="Zhang Y."/>
            <person name="Wang H."/>
            <person name="Li S."/>
            <person name="Jiang F."/>
            <person name="Yin L."/>
            <person name="Zhang G."/>
            <person name="Qian W."/>
            <person name="Fan W."/>
        </authorList>
    </citation>
    <scope>NUCLEOTIDE SEQUENCE [LARGE SCALE GENOMIC DNA]</scope>
    <source>
        <strain evidence="2">SZHN2017</strain>
        <tissue evidence="2">Muscle</tissue>
    </source>
</reference>
<evidence type="ECO:0000313" key="3">
    <source>
        <dbReference type="Proteomes" id="UP000245119"/>
    </source>
</evidence>
<keyword evidence="1" id="KW-0812">Transmembrane</keyword>
<feature type="transmembrane region" description="Helical" evidence="1">
    <location>
        <begin position="271"/>
        <end position="291"/>
    </location>
</feature>
<sequence>MEDHCVGLVAMSIVSIITFFIGLVVNCSRIAVQFSAVELIPQLFEETEANATTNYKLPVTTELWTEAMWIVVYICQIFWLVYALTAICRQTPSGPVYNHPKLLPVTVHIFFVIAVIQQTAWLILYHRNFLALSLLVIVLSAACSLISLSEALRQFDIKLSGLVQEFRNFDIWAVRIFAHNALALLTVWLTLNATLNLVLALVYYMDSKTSGNALAVTQLSILAFVIVTYTAFDIFALDRWTRYVLTPYLAIIIFLAGLLHKDWPSLYDPIFLFLAVLQSLSFLFILVKVVVMSFRHTFMFHAGDSGNLRPLLLPEERKYAYP</sequence>